<dbReference type="RefSeq" id="WP_275682002.1">
    <property type="nucleotide sequence ID" value="NZ_JAJLJH010000002.1"/>
</dbReference>
<keyword evidence="1" id="KW-0472">Membrane</keyword>
<feature type="transmembrane region" description="Helical" evidence="1">
    <location>
        <begin position="46"/>
        <end position="64"/>
    </location>
</feature>
<sequence>MVDDSTTTPAAPDRVTSAIRVVAVASAVALIALSIAWELVWARIGHGTLVLKALPLVFALPGLLKHRMYTYRWLSLAIWCYVAEGLVRITDRAPANWCAGAEVALSIVLFVACAAQVRWRHAVARRPQSAADTGAAH</sequence>
<keyword evidence="1" id="KW-1133">Transmembrane helix</keyword>
<evidence type="ECO:0000313" key="3">
    <source>
        <dbReference type="Proteomes" id="UP001139353"/>
    </source>
</evidence>
<dbReference type="EMBL" id="JAJLJH010000002">
    <property type="protein sequence ID" value="MCK9685968.1"/>
    <property type="molecule type" value="Genomic_DNA"/>
</dbReference>
<dbReference type="AlphaFoldDB" id="A0A9X2BYU0"/>
<dbReference type="Proteomes" id="UP001139353">
    <property type="component" value="Unassembled WGS sequence"/>
</dbReference>
<proteinExistence type="predicted"/>
<gene>
    <name evidence="2" type="ORF">LPC04_09635</name>
</gene>
<protein>
    <submittedName>
        <fullName evidence="2">DUF2069 domain-containing protein</fullName>
    </submittedName>
</protein>
<feature type="transmembrane region" description="Helical" evidence="1">
    <location>
        <begin position="101"/>
        <end position="119"/>
    </location>
</feature>
<feature type="transmembrane region" description="Helical" evidence="1">
    <location>
        <begin position="21"/>
        <end position="40"/>
    </location>
</feature>
<dbReference type="Pfam" id="PF09842">
    <property type="entry name" value="DUF2069"/>
    <property type="match status" value="1"/>
</dbReference>
<keyword evidence="3" id="KW-1185">Reference proteome</keyword>
<dbReference type="InterPro" id="IPR018643">
    <property type="entry name" value="DUF2069_membrane"/>
</dbReference>
<comment type="caution">
    <text evidence="2">The sequence shown here is derived from an EMBL/GenBank/DDBJ whole genome shotgun (WGS) entry which is preliminary data.</text>
</comment>
<name>A0A9X2BYU0_9BURK</name>
<keyword evidence="1" id="KW-0812">Transmembrane</keyword>
<evidence type="ECO:0000256" key="1">
    <source>
        <dbReference type="SAM" id="Phobius"/>
    </source>
</evidence>
<accession>A0A9X2BYU0</accession>
<reference evidence="2" key="1">
    <citation type="submission" date="2021-11" db="EMBL/GenBank/DDBJ databases">
        <title>BS-T2-15 a new species belonging to the Comamonadaceae family isolated from the soil of a French oak forest.</title>
        <authorList>
            <person name="Mieszkin S."/>
            <person name="Alain K."/>
        </authorList>
    </citation>
    <scope>NUCLEOTIDE SEQUENCE</scope>
    <source>
        <strain evidence="2">BS-T2-15</strain>
    </source>
</reference>
<evidence type="ECO:0000313" key="2">
    <source>
        <dbReference type="EMBL" id="MCK9685968.1"/>
    </source>
</evidence>
<organism evidence="2 3">
    <name type="scientific">Scleromatobacter humisilvae</name>
    <dbReference type="NCBI Taxonomy" id="2897159"/>
    <lineage>
        <taxon>Bacteria</taxon>
        <taxon>Pseudomonadati</taxon>
        <taxon>Pseudomonadota</taxon>
        <taxon>Betaproteobacteria</taxon>
        <taxon>Burkholderiales</taxon>
        <taxon>Sphaerotilaceae</taxon>
        <taxon>Scleromatobacter</taxon>
    </lineage>
</organism>